<gene>
    <name evidence="1" type="ORF">TSUD_52690</name>
</gene>
<accession>A0A2Z6MMJ0</accession>
<sequence length="62" mass="7094">MIPYSSMTDSFPGSMKTFNGTNYEDKKDSLDLYLSLNDFDLVLRIDKHFALTNKIAEALDIE</sequence>
<name>A0A2Z6MMJ0_TRISU</name>
<evidence type="ECO:0000313" key="2">
    <source>
        <dbReference type="Proteomes" id="UP000242715"/>
    </source>
</evidence>
<reference evidence="2" key="1">
    <citation type="journal article" date="2017" name="Front. Plant Sci.">
        <title>Climate Clever Clovers: New Paradigm to Reduce the Environmental Footprint of Ruminants by Breeding Low Methanogenic Forages Utilizing Haplotype Variation.</title>
        <authorList>
            <person name="Kaur P."/>
            <person name="Appels R."/>
            <person name="Bayer P.E."/>
            <person name="Keeble-Gagnere G."/>
            <person name="Wang J."/>
            <person name="Hirakawa H."/>
            <person name="Shirasawa K."/>
            <person name="Vercoe P."/>
            <person name="Stefanova K."/>
            <person name="Durmic Z."/>
            <person name="Nichols P."/>
            <person name="Revell C."/>
            <person name="Isobe S.N."/>
            <person name="Edwards D."/>
            <person name="Erskine W."/>
        </authorList>
    </citation>
    <scope>NUCLEOTIDE SEQUENCE [LARGE SCALE GENOMIC DNA]</scope>
    <source>
        <strain evidence="2">cv. Daliak</strain>
    </source>
</reference>
<dbReference type="EMBL" id="DF973535">
    <property type="protein sequence ID" value="GAU33736.1"/>
    <property type="molecule type" value="Genomic_DNA"/>
</dbReference>
<organism evidence="1 2">
    <name type="scientific">Trifolium subterraneum</name>
    <name type="common">Subterranean clover</name>
    <dbReference type="NCBI Taxonomy" id="3900"/>
    <lineage>
        <taxon>Eukaryota</taxon>
        <taxon>Viridiplantae</taxon>
        <taxon>Streptophyta</taxon>
        <taxon>Embryophyta</taxon>
        <taxon>Tracheophyta</taxon>
        <taxon>Spermatophyta</taxon>
        <taxon>Magnoliopsida</taxon>
        <taxon>eudicotyledons</taxon>
        <taxon>Gunneridae</taxon>
        <taxon>Pentapetalae</taxon>
        <taxon>rosids</taxon>
        <taxon>fabids</taxon>
        <taxon>Fabales</taxon>
        <taxon>Fabaceae</taxon>
        <taxon>Papilionoideae</taxon>
        <taxon>50 kb inversion clade</taxon>
        <taxon>NPAAA clade</taxon>
        <taxon>Hologalegina</taxon>
        <taxon>IRL clade</taxon>
        <taxon>Trifolieae</taxon>
        <taxon>Trifolium</taxon>
    </lineage>
</organism>
<evidence type="ECO:0000313" key="1">
    <source>
        <dbReference type="EMBL" id="GAU33736.1"/>
    </source>
</evidence>
<proteinExistence type="predicted"/>
<keyword evidence="2" id="KW-1185">Reference proteome</keyword>
<dbReference type="AlphaFoldDB" id="A0A2Z6MMJ0"/>
<dbReference type="Proteomes" id="UP000242715">
    <property type="component" value="Unassembled WGS sequence"/>
</dbReference>
<protein>
    <submittedName>
        <fullName evidence="1">Uncharacterized protein</fullName>
    </submittedName>
</protein>